<keyword evidence="3" id="KW-1185">Reference proteome</keyword>
<dbReference type="PANTHER" id="PTHR43198:SF2">
    <property type="entry name" value="SI:CH1073-67J19.1-RELATED"/>
    <property type="match status" value="1"/>
</dbReference>
<reference evidence="2" key="1">
    <citation type="submission" date="2022-11" db="EMBL/GenBank/DDBJ databases">
        <title>Centuries of genome instability and evolution in soft-shell clam transmissible cancer (bioRxiv).</title>
        <authorList>
            <person name="Hart S.F.M."/>
            <person name="Yonemitsu M.A."/>
            <person name="Giersch R.M."/>
            <person name="Beal B.F."/>
            <person name="Arriagada G."/>
            <person name="Davis B.W."/>
            <person name="Ostrander E.A."/>
            <person name="Goff S.P."/>
            <person name="Metzger M.J."/>
        </authorList>
    </citation>
    <scope>NUCLEOTIDE SEQUENCE</scope>
    <source>
        <strain evidence="2">MELC-2E11</strain>
        <tissue evidence="2">Siphon/mantle</tissue>
    </source>
</reference>
<name>A0ABY7E4P0_MYAAR</name>
<feature type="chain" id="PRO_5045976043" evidence="1">
    <location>
        <begin position="24"/>
        <end position="471"/>
    </location>
</feature>
<protein>
    <submittedName>
        <fullName evidence="2">Uncharacterized protein</fullName>
    </submittedName>
</protein>
<feature type="signal peptide" evidence="1">
    <location>
        <begin position="1"/>
        <end position="23"/>
    </location>
</feature>
<evidence type="ECO:0000256" key="1">
    <source>
        <dbReference type="SAM" id="SignalP"/>
    </source>
</evidence>
<organism evidence="2 3">
    <name type="scientific">Mya arenaria</name>
    <name type="common">Soft-shell clam</name>
    <dbReference type="NCBI Taxonomy" id="6604"/>
    <lineage>
        <taxon>Eukaryota</taxon>
        <taxon>Metazoa</taxon>
        <taxon>Spiralia</taxon>
        <taxon>Lophotrochozoa</taxon>
        <taxon>Mollusca</taxon>
        <taxon>Bivalvia</taxon>
        <taxon>Autobranchia</taxon>
        <taxon>Heteroconchia</taxon>
        <taxon>Euheterodonta</taxon>
        <taxon>Imparidentia</taxon>
        <taxon>Neoheterodontei</taxon>
        <taxon>Myida</taxon>
        <taxon>Myoidea</taxon>
        <taxon>Myidae</taxon>
        <taxon>Mya</taxon>
    </lineage>
</organism>
<dbReference type="SUPFAM" id="SSF48613">
    <property type="entry name" value="Heme oxygenase-like"/>
    <property type="match status" value="1"/>
</dbReference>
<dbReference type="Gene3D" id="1.20.910.10">
    <property type="entry name" value="Heme oxygenase-like"/>
    <property type="match status" value="1"/>
</dbReference>
<proteinExistence type="predicted"/>
<evidence type="ECO:0000313" key="3">
    <source>
        <dbReference type="Proteomes" id="UP001164746"/>
    </source>
</evidence>
<evidence type="ECO:0000313" key="2">
    <source>
        <dbReference type="EMBL" id="WAR02111.1"/>
    </source>
</evidence>
<dbReference type="PANTHER" id="PTHR43198">
    <property type="entry name" value="BIFUNCTIONAL TH2 PROTEIN"/>
    <property type="match status" value="1"/>
</dbReference>
<dbReference type="EMBL" id="CP111015">
    <property type="protein sequence ID" value="WAR02111.1"/>
    <property type="molecule type" value="Genomic_DNA"/>
</dbReference>
<dbReference type="Proteomes" id="UP001164746">
    <property type="component" value="Chromosome 4"/>
</dbReference>
<dbReference type="InterPro" id="IPR050967">
    <property type="entry name" value="Thiamine_Salvage_TenA"/>
</dbReference>
<sequence>MLSVFHLSLFGFGYIFVFSSVYSETPSTMSIGRSPRSATHLVHHLDASPLMVAADVTDARGLKAPKTLLSEYLWQQTQQHHNQALQSGFVQGIRNASLNPEGFGGYMLQDSVFCYKASNNIAIAESNATDPFIKHFLEKRYYHALFNTWHIEDASGIKLGQACAAYIAHEHNVAMNLNSVYFVVALIPCAKLWPWIGQQIAADTGNFGVYTKWVQENFSPDSSGVTKYETLINNAEAQGVINRNEALEIYRTSMMGEVNFFGSIKTILFTNPTEGKNKRREGNIVVSDAECVIPSIMSIGRSPRSTTYLVHHLDANPLMVASDVTDAMGLKAPEISLSKFRWEQTQQHHNQALQSGFVQGIRNASLNPEGFDEDPIWIKDLNFKKMNQFGNFGVYTQWENFNPDSSGVIKYESLIDRTEAQGVINRNEALQVYTKSMMGEMLSMRSSDIIMEERQSATNAETLQKIQTFLS</sequence>
<gene>
    <name evidence="2" type="ORF">MAR_008669</name>
</gene>
<dbReference type="CDD" id="cd19359">
    <property type="entry name" value="TenA_C_Bt3146-like"/>
    <property type="match status" value="1"/>
</dbReference>
<accession>A0ABY7E4P0</accession>
<keyword evidence="1" id="KW-0732">Signal</keyword>
<dbReference type="InterPro" id="IPR016084">
    <property type="entry name" value="Haem_Oase-like_multi-hlx"/>
</dbReference>